<name>A0ABU8IWQ2_9BURK</name>
<reference evidence="3 4" key="1">
    <citation type="journal article" date="2022" name="Arch. Microbiol.">
        <title>Paraburkholderia bengalensis sp. nov. isolated from roots of Oryza sativa, IR64.</title>
        <authorList>
            <person name="Nag P."/>
            <person name="Mondal N."/>
            <person name="Sarkar J."/>
            <person name="Das S."/>
        </authorList>
    </citation>
    <scope>NUCLEOTIDE SEQUENCE [LARGE SCALE GENOMIC DNA]</scope>
    <source>
        <strain evidence="3 4">IR64_4_BI</strain>
    </source>
</reference>
<evidence type="ECO:0000313" key="4">
    <source>
        <dbReference type="Proteomes" id="UP001386437"/>
    </source>
</evidence>
<dbReference type="Proteomes" id="UP001386437">
    <property type="component" value="Unassembled WGS sequence"/>
</dbReference>
<keyword evidence="4" id="KW-1185">Reference proteome</keyword>
<evidence type="ECO:0000256" key="2">
    <source>
        <dbReference type="SAM" id="SignalP"/>
    </source>
</evidence>
<dbReference type="EMBL" id="JACFYJ010000043">
    <property type="protein sequence ID" value="MEI6000077.1"/>
    <property type="molecule type" value="Genomic_DNA"/>
</dbReference>
<sequence>MKAGHLLAGLLIALALTSAAHAEKYIEVWNPPEARGHSAAQKPAHPRSPAPAAPRLARKVTEPGHAQADQRTPSVAPSVASSKRSANRSIPRKIGPDGNVFRV</sequence>
<evidence type="ECO:0000313" key="3">
    <source>
        <dbReference type="EMBL" id="MEI6000077.1"/>
    </source>
</evidence>
<keyword evidence="2" id="KW-0732">Signal</keyword>
<feature type="compositionally biased region" description="Polar residues" evidence="1">
    <location>
        <begin position="69"/>
        <end position="88"/>
    </location>
</feature>
<proteinExistence type="predicted"/>
<organism evidence="3 4">
    <name type="scientific">Paraburkholderia bengalensis</name>
    <dbReference type="NCBI Taxonomy" id="2747562"/>
    <lineage>
        <taxon>Bacteria</taxon>
        <taxon>Pseudomonadati</taxon>
        <taxon>Pseudomonadota</taxon>
        <taxon>Betaproteobacteria</taxon>
        <taxon>Burkholderiales</taxon>
        <taxon>Burkholderiaceae</taxon>
        <taxon>Paraburkholderia</taxon>
    </lineage>
</organism>
<feature type="signal peptide" evidence="2">
    <location>
        <begin position="1"/>
        <end position="22"/>
    </location>
</feature>
<feature type="region of interest" description="Disordered" evidence="1">
    <location>
        <begin position="33"/>
        <end position="103"/>
    </location>
</feature>
<feature type="chain" id="PRO_5046316799" evidence="2">
    <location>
        <begin position="23"/>
        <end position="103"/>
    </location>
</feature>
<evidence type="ECO:0000256" key="1">
    <source>
        <dbReference type="SAM" id="MobiDB-lite"/>
    </source>
</evidence>
<gene>
    <name evidence="3" type="ORF">H3V53_23585</name>
</gene>
<comment type="caution">
    <text evidence="3">The sequence shown here is derived from an EMBL/GenBank/DDBJ whole genome shotgun (WGS) entry which is preliminary data.</text>
</comment>
<protein>
    <submittedName>
        <fullName evidence="3">Uncharacterized protein</fullName>
    </submittedName>
</protein>
<accession>A0ABU8IWQ2</accession>
<dbReference type="RefSeq" id="WP_336600051.1">
    <property type="nucleotide sequence ID" value="NZ_JACFYJ010000043.1"/>
</dbReference>